<evidence type="ECO:0000256" key="1">
    <source>
        <dbReference type="ARBA" id="ARBA00004651"/>
    </source>
</evidence>
<evidence type="ECO:0000256" key="7">
    <source>
        <dbReference type="SAM" id="MobiDB-lite"/>
    </source>
</evidence>
<evidence type="ECO:0000256" key="3">
    <source>
        <dbReference type="ARBA" id="ARBA00022475"/>
    </source>
</evidence>
<proteinExistence type="predicted"/>
<feature type="transmembrane region" description="Helical" evidence="8">
    <location>
        <begin position="655"/>
        <end position="674"/>
    </location>
</feature>
<dbReference type="OMA" id="QNMIIAT"/>
<feature type="transmembrane region" description="Helical" evidence="8">
    <location>
        <begin position="190"/>
        <end position="217"/>
    </location>
</feature>
<name>A0A0L0HQY0_SPIPD</name>
<comment type="subcellular location">
    <subcellularLocation>
        <location evidence="1">Cell membrane</location>
        <topology evidence="1">Multi-pass membrane protein</topology>
    </subcellularLocation>
</comment>
<protein>
    <recommendedName>
        <fullName evidence="9">Citrate transporter-like domain-containing protein</fullName>
    </recommendedName>
</protein>
<dbReference type="OrthoDB" id="442352at2759"/>
<keyword evidence="3" id="KW-1003">Cell membrane</keyword>
<dbReference type="EMBL" id="KQ257451">
    <property type="protein sequence ID" value="KND03478.1"/>
    <property type="molecule type" value="Genomic_DNA"/>
</dbReference>
<dbReference type="GO" id="GO:0055085">
    <property type="term" value="P:transmembrane transport"/>
    <property type="evidence" value="ECO:0007669"/>
    <property type="project" value="InterPro"/>
</dbReference>
<evidence type="ECO:0000259" key="9">
    <source>
        <dbReference type="Pfam" id="PF03600"/>
    </source>
</evidence>
<feature type="transmembrane region" description="Helical" evidence="8">
    <location>
        <begin position="103"/>
        <end position="130"/>
    </location>
</feature>
<keyword evidence="4 8" id="KW-0812">Transmembrane</keyword>
<feature type="compositionally biased region" description="Acidic residues" evidence="7">
    <location>
        <begin position="276"/>
        <end position="289"/>
    </location>
</feature>
<dbReference type="RefSeq" id="XP_016611517.1">
    <property type="nucleotide sequence ID" value="XM_016749288.1"/>
</dbReference>
<keyword evidence="5 8" id="KW-1133">Transmembrane helix</keyword>
<feature type="transmembrane region" description="Helical" evidence="8">
    <location>
        <begin position="567"/>
        <end position="591"/>
    </location>
</feature>
<feature type="compositionally biased region" description="Basic and acidic residues" evidence="7">
    <location>
        <begin position="291"/>
        <end position="304"/>
    </location>
</feature>
<feature type="transmembrane region" description="Helical" evidence="8">
    <location>
        <begin position="49"/>
        <end position="67"/>
    </location>
</feature>
<feature type="region of interest" description="Disordered" evidence="7">
    <location>
        <begin position="237"/>
        <end position="308"/>
    </location>
</feature>
<keyword evidence="2" id="KW-0813">Transport</keyword>
<evidence type="ECO:0000256" key="4">
    <source>
        <dbReference type="ARBA" id="ARBA00022692"/>
    </source>
</evidence>
<reference evidence="10 11" key="1">
    <citation type="submission" date="2009-08" db="EMBL/GenBank/DDBJ databases">
        <title>The Genome Sequence of Spizellomyces punctatus strain DAOM BR117.</title>
        <authorList>
            <consortium name="The Broad Institute Genome Sequencing Platform"/>
            <person name="Russ C."/>
            <person name="Cuomo C."/>
            <person name="Shea T."/>
            <person name="Young S.K."/>
            <person name="Zeng Q."/>
            <person name="Koehrsen M."/>
            <person name="Haas B."/>
            <person name="Borodovsky M."/>
            <person name="Guigo R."/>
            <person name="Alvarado L."/>
            <person name="Berlin A."/>
            <person name="Bochicchio J."/>
            <person name="Borenstein D."/>
            <person name="Chapman S."/>
            <person name="Chen Z."/>
            <person name="Engels R."/>
            <person name="Freedman E."/>
            <person name="Gellesch M."/>
            <person name="Goldberg J."/>
            <person name="Griggs A."/>
            <person name="Gujja S."/>
            <person name="Heiman D."/>
            <person name="Hepburn T."/>
            <person name="Howarth C."/>
            <person name="Jen D."/>
            <person name="Larson L."/>
            <person name="Lewis B."/>
            <person name="Mehta T."/>
            <person name="Park D."/>
            <person name="Pearson M."/>
            <person name="Roberts A."/>
            <person name="Saif S."/>
            <person name="Shenoy N."/>
            <person name="Sisk P."/>
            <person name="Stolte C."/>
            <person name="Sykes S."/>
            <person name="Thomson T."/>
            <person name="Walk T."/>
            <person name="White J."/>
            <person name="Yandava C."/>
            <person name="Burger G."/>
            <person name="Gray M.W."/>
            <person name="Holland P.W.H."/>
            <person name="King N."/>
            <person name="Lang F.B.F."/>
            <person name="Roger A.J."/>
            <person name="Ruiz-Trillo I."/>
            <person name="Lander E."/>
            <person name="Nusbaum C."/>
        </authorList>
    </citation>
    <scope>NUCLEOTIDE SEQUENCE [LARGE SCALE GENOMIC DNA]</scope>
    <source>
        <strain evidence="10 11">DAOM BR117</strain>
    </source>
</reference>
<dbReference type="VEuPathDB" id="FungiDB:SPPG_00962"/>
<dbReference type="InParanoid" id="A0A0L0HQY0"/>
<dbReference type="Proteomes" id="UP000053201">
    <property type="component" value="Unassembled WGS sequence"/>
</dbReference>
<dbReference type="PANTHER" id="PTHR43302:SF5">
    <property type="entry name" value="TRANSPORTER ARSB-RELATED"/>
    <property type="match status" value="1"/>
</dbReference>
<dbReference type="InterPro" id="IPR004680">
    <property type="entry name" value="Cit_transptr-like_dom"/>
</dbReference>
<feature type="transmembrane region" description="Helical" evidence="8">
    <location>
        <begin position="611"/>
        <end position="634"/>
    </location>
</feature>
<keyword evidence="6 8" id="KW-0472">Membrane</keyword>
<gene>
    <name evidence="10" type="ORF">SPPG_00962</name>
</gene>
<evidence type="ECO:0000256" key="8">
    <source>
        <dbReference type="SAM" id="Phobius"/>
    </source>
</evidence>
<dbReference type="Pfam" id="PF03600">
    <property type="entry name" value="CitMHS"/>
    <property type="match status" value="1"/>
</dbReference>
<sequence>MIFQESLPHSTPPRFTYRSPQTWLALVVFTCVWLLVAKKWSYFPIGRTAASLLGASLVVLGGVLTPQEAFQSVSGNTILLLVGLMVVLAKLEEKGLMTVFKRLLLWGGPSPISLLVRVSFLSAGLGAIVMNDGAAIFLSNVITTICEQGDLPVEPYALALATSANFGSAATIIGNPKNMIVHDAMPSIDFLAFLVKMGPVSLTATGINTLCIVGFYWRQLKDKRIKRLKVLTNDEMNGLTLDGEGDEEDWDDAEGSPTSTIFSDDATSRASWSGEEFNDESVSESDSDLEGAIREPLLKGGDKGKRPRHVSVNVDVHNGWIPAKNVEAAVDSFSLVDEGVPSPVHISKDDPIDAVSALTSNGLHHRKPWLEKPSDHPSTSGPAVQLPLPTLLPPPSYIFRHRTPLNLARLAQELPTTVPYPTTPAGLLRYHLHLTLRTVLHSPYLIKVMYALVILAMYAAFFSHRFNLGFTAVASAKTLLALDSILVRFKKAPPETRDIAVPSPSFRPLQTYDDPTATLSESVNWPLLCYLFGMFIILEAVRKTPFPNDVWNLFEPALLNRSYAESVFIFSIVTVFICLIFTSIPSVLLLAPHIRQLAAKDPRWGTVGWFLLSWNVTACGNLTPFGSVAGLIVSEVCRGKVGERWVGDVRVWMRFAAWATVICLLVGVGVVAGFA</sequence>
<evidence type="ECO:0000256" key="6">
    <source>
        <dbReference type="ARBA" id="ARBA00023136"/>
    </source>
</evidence>
<feature type="transmembrane region" description="Helical" evidence="8">
    <location>
        <begin position="20"/>
        <end position="37"/>
    </location>
</feature>
<keyword evidence="11" id="KW-1185">Reference proteome</keyword>
<evidence type="ECO:0000256" key="2">
    <source>
        <dbReference type="ARBA" id="ARBA00022448"/>
    </source>
</evidence>
<organism evidence="10 11">
    <name type="scientific">Spizellomyces punctatus (strain DAOM BR117)</name>
    <dbReference type="NCBI Taxonomy" id="645134"/>
    <lineage>
        <taxon>Eukaryota</taxon>
        <taxon>Fungi</taxon>
        <taxon>Fungi incertae sedis</taxon>
        <taxon>Chytridiomycota</taxon>
        <taxon>Chytridiomycota incertae sedis</taxon>
        <taxon>Chytridiomycetes</taxon>
        <taxon>Spizellomycetales</taxon>
        <taxon>Spizellomycetaceae</taxon>
        <taxon>Spizellomyces</taxon>
    </lineage>
</organism>
<dbReference type="AlphaFoldDB" id="A0A0L0HQY0"/>
<dbReference type="PANTHER" id="PTHR43302">
    <property type="entry name" value="TRANSPORTER ARSB-RELATED"/>
    <property type="match status" value="1"/>
</dbReference>
<dbReference type="STRING" id="645134.A0A0L0HQY0"/>
<evidence type="ECO:0000313" key="10">
    <source>
        <dbReference type="EMBL" id="KND03478.1"/>
    </source>
</evidence>
<feature type="transmembrane region" description="Helical" evidence="8">
    <location>
        <begin position="73"/>
        <end position="91"/>
    </location>
</feature>
<feature type="compositionally biased region" description="Acidic residues" evidence="7">
    <location>
        <begin position="243"/>
        <end position="254"/>
    </location>
</feature>
<dbReference type="eggNOG" id="KOG2639">
    <property type="taxonomic scope" value="Eukaryota"/>
</dbReference>
<accession>A0A0L0HQY0</accession>
<dbReference type="GeneID" id="27684659"/>
<evidence type="ECO:0000313" key="11">
    <source>
        <dbReference type="Proteomes" id="UP000053201"/>
    </source>
</evidence>
<evidence type="ECO:0000256" key="5">
    <source>
        <dbReference type="ARBA" id="ARBA00022989"/>
    </source>
</evidence>
<dbReference type="GO" id="GO:0005886">
    <property type="term" value="C:plasma membrane"/>
    <property type="evidence" value="ECO:0007669"/>
    <property type="project" value="UniProtKB-SubCell"/>
</dbReference>
<feature type="transmembrane region" description="Helical" evidence="8">
    <location>
        <begin position="444"/>
        <end position="462"/>
    </location>
</feature>
<feature type="domain" description="Citrate transporter-like" evidence="9">
    <location>
        <begin position="39"/>
        <end position="602"/>
    </location>
</feature>